<organism evidence="1 2">
    <name type="scientific">Cannabis sativa</name>
    <name type="common">Hemp</name>
    <name type="synonym">Marijuana</name>
    <dbReference type="NCBI Taxonomy" id="3483"/>
    <lineage>
        <taxon>Eukaryota</taxon>
        <taxon>Viridiplantae</taxon>
        <taxon>Streptophyta</taxon>
        <taxon>Embryophyta</taxon>
        <taxon>Tracheophyta</taxon>
        <taxon>Spermatophyta</taxon>
        <taxon>Magnoliopsida</taxon>
        <taxon>eudicotyledons</taxon>
        <taxon>Gunneridae</taxon>
        <taxon>Pentapetalae</taxon>
        <taxon>rosids</taxon>
        <taxon>fabids</taxon>
        <taxon>Rosales</taxon>
        <taxon>Cannabaceae</taxon>
        <taxon>Cannabis</taxon>
    </lineage>
</organism>
<proteinExistence type="predicted"/>
<name>A0A7J6I5G8_CANSA</name>
<comment type="caution">
    <text evidence="1">The sequence shown here is derived from an EMBL/GenBank/DDBJ whole genome shotgun (WGS) entry which is preliminary data.</text>
</comment>
<accession>A0A7J6I5G8</accession>
<keyword evidence="2" id="KW-1185">Reference proteome</keyword>
<reference evidence="1 2" key="1">
    <citation type="journal article" date="2020" name="bioRxiv">
        <title>Sequence and annotation of 42 cannabis genomes reveals extensive copy number variation in cannabinoid synthesis and pathogen resistance genes.</title>
        <authorList>
            <person name="Mckernan K.J."/>
            <person name="Helbert Y."/>
            <person name="Kane L.T."/>
            <person name="Ebling H."/>
            <person name="Zhang L."/>
            <person name="Liu B."/>
            <person name="Eaton Z."/>
            <person name="Mclaughlin S."/>
            <person name="Kingan S."/>
            <person name="Baybayan P."/>
            <person name="Concepcion G."/>
            <person name="Jordan M."/>
            <person name="Riva A."/>
            <person name="Barbazuk W."/>
            <person name="Harkins T."/>
        </authorList>
    </citation>
    <scope>NUCLEOTIDE SEQUENCE [LARGE SCALE GENOMIC DNA]</scope>
    <source>
        <strain evidence="2">cv. Jamaican Lion 4</strain>
        <tissue evidence="1">Leaf</tissue>
    </source>
</reference>
<dbReference type="AlphaFoldDB" id="A0A7J6I5G8"/>
<sequence length="104" mass="12169">MEDILIQLKKEMAAPHNWMLVQPPEVWFVMPCQSCLDIQGNSPKSFSCHLFLHYYYSKIYCLVHVHLQSEGKKITWFTIAFWPNDDDARTHGSVDDIFHADLIS</sequence>
<dbReference type="EMBL" id="JAATIQ010000006">
    <property type="protein sequence ID" value="KAF4402834.1"/>
    <property type="molecule type" value="Genomic_DNA"/>
</dbReference>
<evidence type="ECO:0000313" key="2">
    <source>
        <dbReference type="Proteomes" id="UP000583929"/>
    </source>
</evidence>
<evidence type="ECO:0000313" key="1">
    <source>
        <dbReference type="EMBL" id="KAF4402834.1"/>
    </source>
</evidence>
<gene>
    <name evidence="1" type="ORF">G4B88_010286</name>
</gene>
<dbReference type="Proteomes" id="UP000583929">
    <property type="component" value="Unassembled WGS sequence"/>
</dbReference>
<protein>
    <submittedName>
        <fullName evidence="1">Uncharacterized protein</fullName>
    </submittedName>
</protein>